<dbReference type="Gene3D" id="3.30.40.10">
    <property type="entry name" value="Zinc/RING finger domain, C3HC4 (zinc finger)"/>
    <property type="match status" value="1"/>
</dbReference>
<keyword evidence="16" id="KW-1185">Reference proteome</keyword>
<feature type="domain" description="RING-type" evidence="14">
    <location>
        <begin position="298"/>
        <end position="341"/>
    </location>
</feature>
<keyword evidence="6" id="KW-0479">Metal-binding</keyword>
<dbReference type="PANTHER" id="PTHR45977">
    <property type="entry name" value="TARGET OF ERK KINASE MPK-1"/>
    <property type="match status" value="1"/>
</dbReference>
<dbReference type="GO" id="GO:0016020">
    <property type="term" value="C:membrane"/>
    <property type="evidence" value="ECO:0007669"/>
    <property type="project" value="UniProtKB-SubCell"/>
</dbReference>
<evidence type="ECO:0000256" key="7">
    <source>
        <dbReference type="ARBA" id="ARBA00022771"/>
    </source>
</evidence>
<feature type="transmembrane region" description="Helical" evidence="13">
    <location>
        <begin position="116"/>
        <end position="137"/>
    </location>
</feature>
<dbReference type="Proteomes" id="UP001295684">
    <property type="component" value="Unassembled WGS sequence"/>
</dbReference>
<keyword evidence="4" id="KW-0808">Transferase</keyword>
<dbReference type="EMBL" id="CAMPGE010015120">
    <property type="protein sequence ID" value="CAI2373762.1"/>
    <property type="molecule type" value="Genomic_DNA"/>
</dbReference>
<gene>
    <name evidence="15" type="ORF">ECRASSUSDP1_LOCUS15110</name>
</gene>
<comment type="subcellular location">
    <subcellularLocation>
        <location evidence="2">Membrane</location>
        <topology evidence="2">Multi-pass membrane protein</topology>
    </subcellularLocation>
</comment>
<protein>
    <recommendedName>
        <fullName evidence="3">RING-type E3 ubiquitin transferase</fullName>
        <ecNumber evidence="3">2.3.2.27</ecNumber>
    </recommendedName>
</protein>
<keyword evidence="11 13" id="KW-0472">Membrane</keyword>
<feature type="transmembrane region" description="Helical" evidence="13">
    <location>
        <begin position="40"/>
        <end position="58"/>
    </location>
</feature>
<reference evidence="15" key="1">
    <citation type="submission" date="2023-07" db="EMBL/GenBank/DDBJ databases">
        <authorList>
            <consortium name="AG Swart"/>
            <person name="Singh M."/>
            <person name="Singh A."/>
            <person name="Seah K."/>
            <person name="Emmerich C."/>
        </authorList>
    </citation>
    <scope>NUCLEOTIDE SEQUENCE</scope>
    <source>
        <strain evidence="15">DP1</strain>
    </source>
</reference>
<sequence>MAEHYDKAYFIIIIYLCLVLGYLSVLATCIAGSVSNLLSLAYVTYLLVTIYFHLLFIGHFESGRLDRRDIDLCCCKGRMKRRFLKCMCCFSIWPKNECIRKIALPIATSTNCFLGLLRVLSVVLVLAMLGLGFLIGFYNPVQIAFFGSMIFSHLVMASAFGKQSENALRNTCCAPCRLMCKKTDDDSDEEEWSDKTKLRIQRIRIDILKQVKADQENQRVYGDNEEQKNIISDEDIQRYEAALQRELARLRARTGDEELNIQNFEVLQKFEEDKNIDSLIQKWETKVHQKNNDFPKSCGICLDTFKPHQSIIPLSCHQSHIFHHSCFKKWCGIQKTCPLCRANLAALISQAGYSLPAEP</sequence>
<evidence type="ECO:0000256" key="4">
    <source>
        <dbReference type="ARBA" id="ARBA00022679"/>
    </source>
</evidence>
<evidence type="ECO:0000256" key="11">
    <source>
        <dbReference type="ARBA" id="ARBA00023136"/>
    </source>
</evidence>
<keyword evidence="5 13" id="KW-0812">Transmembrane</keyword>
<dbReference type="PANTHER" id="PTHR45977:SF4">
    <property type="entry name" value="RING-TYPE DOMAIN-CONTAINING PROTEIN"/>
    <property type="match status" value="1"/>
</dbReference>
<evidence type="ECO:0000313" key="15">
    <source>
        <dbReference type="EMBL" id="CAI2373762.1"/>
    </source>
</evidence>
<dbReference type="InterPro" id="IPR013083">
    <property type="entry name" value="Znf_RING/FYVE/PHD"/>
</dbReference>
<dbReference type="Pfam" id="PF13639">
    <property type="entry name" value="zf-RING_2"/>
    <property type="match status" value="1"/>
</dbReference>
<keyword evidence="7 12" id="KW-0863">Zinc-finger</keyword>
<organism evidence="15 16">
    <name type="scientific">Euplotes crassus</name>
    <dbReference type="NCBI Taxonomy" id="5936"/>
    <lineage>
        <taxon>Eukaryota</taxon>
        <taxon>Sar</taxon>
        <taxon>Alveolata</taxon>
        <taxon>Ciliophora</taxon>
        <taxon>Intramacronucleata</taxon>
        <taxon>Spirotrichea</taxon>
        <taxon>Hypotrichia</taxon>
        <taxon>Euplotida</taxon>
        <taxon>Euplotidae</taxon>
        <taxon>Moneuplotes</taxon>
    </lineage>
</organism>
<proteinExistence type="predicted"/>
<dbReference type="GO" id="GO:0061630">
    <property type="term" value="F:ubiquitin protein ligase activity"/>
    <property type="evidence" value="ECO:0007669"/>
    <property type="project" value="UniProtKB-EC"/>
</dbReference>
<evidence type="ECO:0000256" key="5">
    <source>
        <dbReference type="ARBA" id="ARBA00022692"/>
    </source>
</evidence>
<comment type="catalytic activity">
    <reaction evidence="1">
        <text>S-ubiquitinyl-[E2 ubiquitin-conjugating enzyme]-L-cysteine + [acceptor protein]-L-lysine = [E2 ubiquitin-conjugating enzyme]-L-cysteine + N(6)-ubiquitinyl-[acceptor protein]-L-lysine.</text>
        <dbReference type="EC" id="2.3.2.27"/>
    </reaction>
</comment>
<dbReference type="GO" id="GO:0006511">
    <property type="term" value="P:ubiquitin-dependent protein catabolic process"/>
    <property type="evidence" value="ECO:0007669"/>
    <property type="project" value="TreeGrafter"/>
</dbReference>
<dbReference type="GO" id="GO:0008270">
    <property type="term" value="F:zinc ion binding"/>
    <property type="evidence" value="ECO:0007669"/>
    <property type="project" value="UniProtKB-KW"/>
</dbReference>
<evidence type="ECO:0000256" key="6">
    <source>
        <dbReference type="ARBA" id="ARBA00022723"/>
    </source>
</evidence>
<dbReference type="InterPro" id="IPR001841">
    <property type="entry name" value="Znf_RING"/>
</dbReference>
<name>A0AAD2CY23_EUPCR</name>
<evidence type="ECO:0000256" key="3">
    <source>
        <dbReference type="ARBA" id="ARBA00012483"/>
    </source>
</evidence>
<dbReference type="GO" id="GO:0016567">
    <property type="term" value="P:protein ubiquitination"/>
    <property type="evidence" value="ECO:0007669"/>
    <property type="project" value="TreeGrafter"/>
</dbReference>
<comment type="caution">
    <text evidence="15">The sequence shown here is derived from an EMBL/GenBank/DDBJ whole genome shotgun (WGS) entry which is preliminary data.</text>
</comment>
<feature type="transmembrane region" description="Helical" evidence="13">
    <location>
        <begin position="12"/>
        <end position="34"/>
    </location>
</feature>
<dbReference type="PROSITE" id="PS50089">
    <property type="entry name" value="ZF_RING_2"/>
    <property type="match status" value="1"/>
</dbReference>
<evidence type="ECO:0000256" key="9">
    <source>
        <dbReference type="ARBA" id="ARBA00022833"/>
    </source>
</evidence>
<evidence type="ECO:0000259" key="14">
    <source>
        <dbReference type="PROSITE" id="PS50089"/>
    </source>
</evidence>
<dbReference type="AlphaFoldDB" id="A0AAD2CY23"/>
<keyword evidence="9" id="KW-0862">Zinc</keyword>
<evidence type="ECO:0000256" key="2">
    <source>
        <dbReference type="ARBA" id="ARBA00004141"/>
    </source>
</evidence>
<evidence type="ECO:0000313" key="16">
    <source>
        <dbReference type="Proteomes" id="UP001295684"/>
    </source>
</evidence>
<evidence type="ECO:0000256" key="13">
    <source>
        <dbReference type="SAM" id="Phobius"/>
    </source>
</evidence>
<evidence type="ECO:0000256" key="10">
    <source>
        <dbReference type="ARBA" id="ARBA00022989"/>
    </source>
</evidence>
<keyword evidence="10 13" id="KW-1133">Transmembrane helix</keyword>
<evidence type="ECO:0000256" key="12">
    <source>
        <dbReference type="PROSITE-ProRule" id="PRU00175"/>
    </source>
</evidence>
<evidence type="ECO:0000256" key="1">
    <source>
        <dbReference type="ARBA" id="ARBA00000900"/>
    </source>
</evidence>
<keyword evidence="8" id="KW-0833">Ubl conjugation pathway</keyword>
<dbReference type="SUPFAM" id="SSF57850">
    <property type="entry name" value="RING/U-box"/>
    <property type="match status" value="1"/>
</dbReference>
<dbReference type="EC" id="2.3.2.27" evidence="3"/>
<accession>A0AAD2CY23</accession>
<evidence type="ECO:0000256" key="8">
    <source>
        <dbReference type="ARBA" id="ARBA00022786"/>
    </source>
</evidence>